<feature type="region of interest" description="Disordered" evidence="5">
    <location>
        <begin position="471"/>
        <end position="567"/>
    </location>
</feature>
<dbReference type="PANTHER" id="PTHR31679">
    <property type="entry name" value="PEROXISOMAL MEMBRANE PROTEIN PEX30-RELATED"/>
    <property type="match status" value="1"/>
</dbReference>
<evidence type="ECO:0000256" key="3">
    <source>
        <dbReference type="ARBA" id="ARBA00022989"/>
    </source>
</evidence>
<dbReference type="AlphaFoldDB" id="A0A0C3S9H9"/>
<evidence type="ECO:0000259" key="6">
    <source>
        <dbReference type="Pfam" id="PF06398"/>
    </source>
</evidence>
<keyword evidence="4" id="KW-0472">Membrane</keyword>
<dbReference type="HOGENOM" id="CLU_025142_0_0_1"/>
<dbReference type="InterPro" id="IPR052646">
    <property type="entry name" value="Peroxisomal_PEX28-32"/>
</dbReference>
<name>A0A0C3S9H9_PHLG1</name>
<keyword evidence="2" id="KW-0812">Transmembrane</keyword>
<feature type="domain" description="TECPR1-like DysF" evidence="6">
    <location>
        <begin position="21"/>
        <end position="455"/>
    </location>
</feature>
<dbReference type="GO" id="GO:0012505">
    <property type="term" value="C:endomembrane system"/>
    <property type="evidence" value="ECO:0007669"/>
    <property type="project" value="UniProtKB-SubCell"/>
</dbReference>
<evidence type="ECO:0000313" key="8">
    <source>
        <dbReference type="Proteomes" id="UP000053257"/>
    </source>
</evidence>
<dbReference type="GO" id="GO:0005778">
    <property type="term" value="C:peroxisomal membrane"/>
    <property type="evidence" value="ECO:0007669"/>
    <property type="project" value="TreeGrafter"/>
</dbReference>
<dbReference type="OrthoDB" id="5586090at2759"/>
<gene>
    <name evidence="7" type="ORF">PHLGIDRAFT_29638</name>
</gene>
<dbReference type="EMBL" id="KN840482">
    <property type="protein sequence ID" value="KIP08297.1"/>
    <property type="molecule type" value="Genomic_DNA"/>
</dbReference>
<dbReference type="InterPro" id="IPR010482">
    <property type="entry name" value="TECPR1-like_DysF"/>
</dbReference>
<organism evidence="7 8">
    <name type="scientific">Phlebiopsis gigantea (strain 11061_1 CR5-6)</name>
    <name type="common">White-rot fungus</name>
    <name type="synonym">Peniophora gigantea</name>
    <dbReference type="NCBI Taxonomy" id="745531"/>
    <lineage>
        <taxon>Eukaryota</taxon>
        <taxon>Fungi</taxon>
        <taxon>Dikarya</taxon>
        <taxon>Basidiomycota</taxon>
        <taxon>Agaricomycotina</taxon>
        <taxon>Agaricomycetes</taxon>
        <taxon>Polyporales</taxon>
        <taxon>Phanerochaetaceae</taxon>
        <taxon>Phlebiopsis</taxon>
    </lineage>
</organism>
<protein>
    <recommendedName>
        <fullName evidence="6">TECPR1-like DysF domain-containing protein</fullName>
    </recommendedName>
</protein>
<evidence type="ECO:0000256" key="5">
    <source>
        <dbReference type="SAM" id="MobiDB-lite"/>
    </source>
</evidence>
<feature type="compositionally biased region" description="Polar residues" evidence="5">
    <location>
        <begin position="489"/>
        <end position="500"/>
    </location>
</feature>
<dbReference type="PANTHER" id="PTHR31679:SF2">
    <property type="entry name" value="PEROXISOMAL MEMBRANE PROTEIN PEX30-RELATED"/>
    <property type="match status" value="1"/>
</dbReference>
<evidence type="ECO:0000256" key="2">
    <source>
        <dbReference type="ARBA" id="ARBA00022692"/>
    </source>
</evidence>
<dbReference type="Pfam" id="PF06398">
    <property type="entry name" value="Pex24p"/>
    <property type="match status" value="1"/>
</dbReference>
<evidence type="ECO:0000256" key="1">
    <source>
        <dbReference type="ARBA" id="ARBA00004308"/>
    </source>
</evidence>
<keyword evidence="8" id="KW-1185">Reference proteome</keyword>
<keyword evidence="3" id="KW-1133">Transmembrane helix</keyword>
<comment type="subcellular location">
    <subcellularLocation>
        <location evidence="1">Endomembrane system</location>
    </subcellularLocation>
</comment>
<evidence type="ECO:0000313" key="7">
    <source>
        <dbReference type="EMBL" id="KIP08297.1"/>
    </source>
</evidence>
<feature type="compositionally biased region" description="Basic and acidic residues" evidence="5">
    <location>
        <begin position="392"/>
        <end position="414"/>
    </location>
</feature>
<reference evidence="7 8" key="1">
    <citation type="journal article" date="2014" name="PLoS Genet.">
        <title>Analysis of the Phlebiopsis gigantea genome, transcriptome and secretome provides insight into its pioneer colonization strategies of wood.</title>
        <authorList>
            <person name="Hori C."/>
            <person name="Ishida T."/>
            <person name="Igarashi K."/>
            <person name="Samejima M."/>
            <person name="Suzuki H."/>
            <person name="Master E."/>
            <person name="Ferreira P."/>
            <person name="Ruiz-Duenas F.J."/>
            <person name="Held B."/>
            <person name="Canessa P."/>
            <person name="Larrondo L.F."/>
            <person name="Schmoll M."/>
            <person name="Druzhinina I.S."/>
            <person name="Kubicek C.P."/>
            <person name="Gaskell J.A."/>
            <person name="Kersten P."/>
            <person name="St John F."/>
            <person name="Glasner J."/>
            <person name="Sabat G."/>
            <person name="Splinter BonDurant S."/>
            <person name="Syed K."/>
            <person name="Yadav J."/>
            <person name="Mgbeahuruike A.C."/>
            <person name="Kovalchuk A."/>
            <person name="Asiegbu F.O."/>
            <person name="Lackner G."/>
            <person name="Hoffmeister D."/>
            <person name="Rencoret J."/>
            <person name="Gutierrez A."/>
            <person name="Sun H."/>
            <person name="Lindquist E."/>
            <person name="Barry K."/>
            <person name="Riley R."/>
            <person name="Grigoriev I.V."/>
            <person name="Henrissat B."/>
            <person name="Kues U."/>
            <person name="Berka R.M."/>
            <person name="Martinez A.T."/>
            <person name="Covert S.F."/>
            <person name="Blanchette R.A."/>
            <person name="Cullen D."/>
        </authorList>
    </citation>
    <scope>NUCLEOTIDE SEQUENCE [LARGE SCALE GENOMIC DNA]</scope>
    <source>
        <strain evidence="7 8">11061_1 CR5-6</strain>
    </source>
</reference>
<evidence type="ECO:0000256" key="4">
    <source>
        <dbReference type="ARBA" id="ARBA00023136"/>
    </source>
</evidence>
<dbReference type="STRING" id="745531.A0A0C3S9H9"/>
<dbReference type="Proteomes" id="UP000053257">
    <property type="component" value="Unassembled WGS sequence"/>
</dbReference>
<sequence>MSKLVQDTPRPPVVGTITQFLTTLPSPLTVALISLAPQIRFVRWVLELVSWKGNWNESWLLLAGWWGLCLGAEAAVRYTLPVLAVVGWWWIARRTTVSQPQLATEESLHQTIANLTTIRELLPHIPSRKPRNPPSSAAPQGQEAAAAPHMLSLYTLLRVLACAYPPYLLLTTTAFVRLRTVVALAGTLVLVHRAPWAALVRRALWRSAYVRWGAYWVWAKVSGQPLAGPATPPPASDVRVSVAAATGGAGTTAAAAGAPVRFLFTVCENQRWWMGLDWTAALLPGERPSWCSRALLPCSPPAAFGLPPPSTVYVPPSAQGSAKAGGKHVAKRTATWGWEEPEWKVVVRKEGATANTRVERPLPSLVEEGASASAGKLLRAAGKIRGASVDLSPERRGSPLDGGKDAGKDIKDSSNEEDEEPCTDPDGWVYGDNKWEGGSAKGGMGKYTRFRRWSRIAVLTETVEWVDESDIPPEIKSGSRMSGLPPLSLQESSRYQSESSLPLARSPDTPLSSPLARKSTGTLESVGTTAGGHVRAASVDRASSPPVVDEGSRLRQRLKAVVSGVGH</sequence>
<accession>A0A0C3S9H9</accession>
<feature type="region of interest" description="Disordered" evidence="5">
    <location>
        <begin position="388"/>
        <end position="435"/>
    </location>
</feature>
<proteinExistence type="predicted"/>
<feature type="compositionally biased region" description="Polar residues" evidence="5">
    <location>
        <begin position="519"/>
        <end position="528"/>
    </location>
</feature>
<dbReference type="GO" id="GO:0007031">
    <property type="term" value="P:peroxisome organization"/>
    <property type="evidence" value="ECO:0007669"/>
    <property type="project" value="UniProtKB-ARBA"/>
</dbReference>